<reference evidence="2" key="1">
    <citation type="journal article" date="2019" name="Sci. Rep.">
        <title>Draft genome of Tanacetum cinerariifolium, the natural source of mosquito coil.</title>
        <authorList>
            <person name="Yamashiro T."/>
            <person name="Shiraishi A."/>
            <person name="Satake H."/>
            <person name="Nakayama K."/>
        </authorList>
    </citation>
    <scope>NUCLEOTIDE SEQUENCE</scope>
</reference>
<name>A0A699KX37_TANCI</name>
<dbReference type="AlphaFoldDB" id="A0A699KX37"/>
<gene>
    <name evidence="2" type="ORF">Tci_682124</name>
</gene>
<protein>
    <recommendedName>
        <fullName evidence="3">Zinc knuckle CX2CX4HX4C</fullName>
    </recommendedName>
</protein>
<feature type="region of interest" description="Disordered" evidence="1">
    <location>
        <begin position="42"/>
        <end position="93"/>
    </location>
</feature>
<evidence type="ECO:0000256" key="1">
    <source>
        <dbReference type="SAM" id="MobiDB-lite"/>
    </source>
</evidence>
<organism evidence="2">
    <name type="scientific">Tanacetum cinerariifolium</name>
    <name type="common">Dalmatian daisy</name>
    <name type="synonym">Chrysanthemum cinerariifolium</name>
    <dbReference type="NCBI Taxonomy" id="118510"/>
    <lineage>
        <taxon>Eukaryota</taxon>
        <taxon>Viridiplantae</taxon>
        <taxon>Streptophyta</taxon>
        <taxon>Embryophyta</taxon>
        <taxon>Tracheophyta</taxon>
        <taxon>Spermatophyta</taxon>
        <taxon>Magnoliopsida</taxon>
        <taxon>eudicotyledons</taxon>
        <taxon>Gunneridae</taxon>
        <taxon>Pentapetalae</taxon>
        <taxon>asterids</taxon>
        <taxon>campanulids</taxon>
        <taxon>Asterales</taxon>
        <taxon>Asteraceae</taxon>
        <taxon>Asteroideae</taxon>
        <taxon>Anthemideae</taxon>
        <taxon>Anthemidinae</taxon>
        <taxon>Tanacetum</taxon>
    </lineage>
</organism>
<evidence type="ECO:0008006" key="3">
    <source>
        <dbReference type="Google" id="ProtNLM"/>
    </source>
</evidence>
<feature type="compositionally biased region" description="Low complexity" evidence="1">
    <location>
        <begin position="74"/>
        <end position="86"/>
    </location>
</feature>
<comment type="caution">
    <text evidence="2">The sequence shown here is derived from an EMBL/GenBank/DDBJ whole genome shotgun (WGS) entry which is preliminary data.</text>
</comment>
<accession>A0A699KX37</accession>
<evidence type="ECO:0000313" key="2">
    <source>
        <dbReference type="EMBL" id="GFB10153.1"/>
    </source>
</evidence>
<sequence length="143" mass="15484">WKPPCCDQCKIFGHVHDHCPKMVSVSPSIVTHNVVTHTVEKTNDGLQTVSKKKKKGKSKSTNGGQGATNLGNASKSSSMSKNQSLKATVTSTKEGNITMSNSYVALDDESEEDVKNMYDELANLLHSSKTGRSLFTSRLLLVS</sequence>
<proteinExistence type="predicted"/>
<feature type="non-terminal residue" evidence="2">
    <location>
        <position position="1"/>
    </location>
</feature>
<dbReference type="EMBL" id="BKCJ010552324">
    <property type="protein sequence ID" value="GFB10153.1"/>
    <property type="molecule type" value="Genomic_DNA"/>
</dbReference>